<reference evidence="1 2" key="1">
    <citation type="submission" date="2016-02" db="EMBL/GenBank/DDBJ databases">
        <title>Genome analysis of coral dinoflagellate symbionts highlights evolutionary adaptations to a symbiotic lifestyle.</title>
        <authorList>
            <person name="Aranda M."/>
            <person name="Li Y."/>
            <person name="Liew Y.J."/>
            <person name="Baumgarten S."/>
            <person name="Simakov O."/>
            <person name="Wilson M."/>
            <person name="Piel J."/>
            <person name="Ashoor H."/>
            <person name="Bougouffa S."/>
            <person name="Bajic V.B."/>
            <person name="Ryu T."/>
            <person name="Ravasi T."/>
            <person name="Bayer T."/>
            <person name="Micklem G."/>
            <person name="Kim H."/>
            <person name="Bhak J."/>
            <person name="Lajeunesse T.C."/>
            <person name="Voolstra C.R."/>
        </authorList>
    </citation>
    <scope>NUCLEOTIDE SEQUENCE [LARGE SCALE GENOMIC DNA]</scope>
    <source>
        <strain evidence="1 2">CCMP2467</strain>
    </source>
</reference>
<organism evidence="1 2">
    <name type="scientific">Symbiodinium microadriaticum</name>
    <name type="common">Dinoflagellate</name>
    <name type="synonym">Zooxanthella microadriatica</name>
    <dbReference type="NCBI Taxonomy" id="2951"/>
    <lineage>
        <taxon>Eukaryota</taxon>
        <taxon>Sar</taxon>
        <taxon>Alveolata</taxon>
        <taxon>Dinophyceae</taxon>
        <taxon>Suessiales</taxon>
        <taxon>Symbiodiniaceae</taxon>
        <taxon>Symbiodinium</taxon>
    </lineage>
</organism>
<accession>A0A1Q9DZ63</accession>
<evidence type="ECO:0000313" key="2">
    <source>
        <dbReference type="Proteomes" id="UP000186817"/>
    </source>
</evidence>
<evidence type="ECO:0000313" key="1">
    <source>
        <dbReference type="EMBL" id="OLQ00452.1"/>
    </source>
</evidence>
<keyword evidence="2" id="KW-1185">Reference proteome</keyword>
<name>A0A1Q9DZ63_SYMMI</name>
<comment type="caution">
    <text evidence="1">The sequence shown here is derived from an EMBL/GenBank/DDBJ whole genome shotgun (WGS) entry which is preliminary data.</text>
</comment>
<sequence length="124" mass="13263">MLKYALPIAAPDMVGDREEVQRKSFDVAALTAWRVPSLKEVSGHLWHFAGKSKDGQVLVVFQGAARSPVSFISGVVFSFLFEELVKTAPVALGFSLSARPSQSALAFAIVQGLGAAVDTELKTK</sequence>
<proteinExistence type="predicted"/>
<dbReference type="Proteomes" id="UP000186817">
    <property type="component" value="Unassembled WGS sequence"/>
</dbReference>
<gene>
    <name evidence="1" type="ORF">AK812_SmicGene16895</name>
</gene>
<dbReference type="AlphaFoldDB" id="A0A1Q9DZ63"/>
<dbReference type="EMBL" id="LSRX01000327">
    <property type="protein sequence ID" value="OLQ00452.1"/>
    <property type="molecule type" value="Genomic_DNA"/>
</dbReference>
<protein>
    <submittedName>
        <fullName evidence="1">Uncharacterized protein</fullName>
    </submittedName>
</protein>